<dbReference type="SUPFAM" id="SSF54791">
    <property type="entry name" value="Eukaryotic type KH-domain (KH-domain type I)"/>
    <property type="match status" value="3"/>
</dbReference>
<comment type="subcellular location">
    <subcellularLocation>
        <location evidence="1">Nucleus</location>
    </subcellularLocation>
</comment>
<protein>
    <submittedName>
        <fullName evidence="10">Putative rna-binding protein nova1/pasilla</fullName>
    </submittedName>
</protein>
<evidence type="ECO:0000256" key="8">
    <source>
        <dbReference type="SAM" id="MobiDB-lite"/>
    </source>
</evidence>
<dbReference type="InterPro" id="IPR004088">
    <property type="entry name" value="KH_dom_type_1"/>
</dbReference>
<dbReference type="InterPro" id="IPR004087">
    <property type="entry name" value="KH_dom"/>
</dbReference>
<feature type="domain" description="K Homology" evidence="9">
    <location>
        <begin position="43"/>
        <end position="116"/>
    </location>
</feature>
<proteinExistence type="evidence at transcript level"/>
<dbReference type="EMBL" id="GBBI01003529">
    <property type="protein sequence ID" value="JAC15183.1"/>
    <property type="molecule type" value="mRNA"/>
</dbReference>
<feature type="domain" description="K Homology" evidence="9">
    <location>
        <begin position="133"/>
        <end position="205"/>
    </location>
</feature>
<evidence type="ECO:0000256" key="7">
    <source>
        <dbReference type="PROSITE-ProRule" id="PRU00117"/>
    </source>
</evidence>
<dbReference type="GO" id="GO:0005634">
    <property type="term" value="C:nucleus"/>
    <property type="evidence" value="ECO:0007669"/>
    <property type="project" value="UniProtKB-SubCell"/>
</dbReference>
<evidence type="ECO:0000313" key="10">
    <source>
        <dbReference type="EMBL" id="JAC15183.1"/>
    </source>
</evidence>
<dbReference type="Pfam" id="PF00013">
    <property type="entry name" value="KH_1"/>
    <property type="match status" value="3"/>
</dbReference>
<keyword evidence="6" id="KW-0539">Nucleus</keyword>
<keyword evidence="5" id="KW-0508">mRNA splicing</keyword>
<evidence type="ECO:0000256" key="6">
    <source>
        <dbReference type="ARBA" id="ARBA00023242"/>
    </source>
</evidence>
<sequence>MAAGSGMETCPSPENVDSRKRPLDIDVEDSTTKKSNVSTGNEGIYHFKILVPSMAAGAIIGKGGETIAQLQKETNARVKMSKANDFYPGTSERVCLISGTIESIMAVLDFMTFKIREKPDKPGVEHDGKIGEREKQVKILVPNTTAGMIIGKGGSYIKQLKEESGAYVQISQKAKDQSLQERCITVMGEIENNKKACEMILMKVQEDPQSGSSLNISYADITGPVANYNPTGSPYAQPSQPAFGTPAIPSAAPWAGLLDTSGLNGLNLTINLEPNTSPPQTLVNHIVSSITMALGTSGYPDHARTEISSAITTLAKYRMLDVSIGAAHTTPGHATAAAAAFLGVPSLEPAASNGVFGPIGGTAAAHRTVLDLALEPFRHPSASGPNSPPPTAAAHVNNNSFGLANKHDGADKKEPRKVEMEIAEVIVGAILGPGGRSLIEIQQMSGAVIQISKKGIYAPGTRNRVVTISGTHSAVSTAQYLIDQRIKDEELKRTRHSQLLMLH</sequence>
<reference evidence="10" key="1">
    <citation type="journal article" date="2014" name="PLoS Negl. Trop. Dis.">
        <title>An updated insight into the Sialotranscriptome of Triatoma infestans: developmental stage and geographic variations.</title>
        <authorList>
            <person name="Schwarz A."/>
            <person name="Medrano-Mercado N."/>
            <person name="Schaub G.A."/>
            <person name="Struchiner C.J."/>
            <person name="Bargues M.D."/>
            <person name="Levy M.Z."/>
            <person name="Ribeiro J.M."/>
        </authorList>
    </citation>
    <scope>NUCLEOTIDE SEQUENCE</scope>
    <source>
        <strain evidence="10">Chile</strain>
        <tissue evidence="10">Salivary glands</tissue>
    </source>
</reference>
<dbReference type="GO" id="GO:0003723">
    <property type="term" value="F:RNA binding"/>
    <property type="evidence" value="ECO:0007669"/>
    <property type="project" value="UniProtKB-UniRule"/>
</dbReference>
<dbReference type="CDD" id="cd22436">
    <property type="entry name" value="KH-I_NOVA_rpt2"/>
    <property type="match status" value="1"/>
</dbReference>
<dbReference type="GO" id="GO:0010468">
    <property type="term" value="P:regulation of gene expression"/>
    <property type="evidence" value="ECO:0007669"/>
    <property type="project" value="UniProtKB-ARBA"/>
</dbReference>
<dbReference type="InterPro" id="IPR047275">
    <property type="entry name" value="KH-I_NOVA_rpt1"/>
</dbReference>
<evidence type="ECO:0000256" key="5">
    <source>
        <dbReference type="ARBA" id="ARBA00023187"/>
    </source>
</evidence>
<keyword evidence="4 7" id="KW-0694">RNA-binding</keyword>
<dbReference type="PANTHER" id="PTHR10288">
    <property type="entry name" value="KH DOMAIN CONTAINING RNA BINDING PROTEIN"/>
    <property type="match status" value="1"/>
</dbReference>
<evidence type="ECO:0000256" key="1">
    <source>
        <dbReference type="ARBA" id="ARBA00004123"/>
    </source>
</evidence>
<feature type="region of interest" description="Disordered" evidence="8">
    <location>
        <begin position="1"/>
        <end position="38"/>
    </location>
</feature>
<dbReference type="InterPro" id="IPR047274">
    <property type="entry name" value="KH-I_NOVA_rpt3"/>
</dbReference>
<name>A0A023F1K7_TRIIF</name>
<dbReference type="InterPro" id="IPR036612">
    <property type="entry name" value="KH_dom_type_1_sf"/>
</dbReference>
<feature type="domain" description="K Homology" evidence="9">
    <location>
        <begin position="414"/>
        <end position="487"/>
    </location>
</feature>
<organism evidence="10">
    <name type="scientific">Triatoma infestans</name>
    <name type="common">Assassin bug</name>
    <dbReference type="NCBI Taxonomy" id="30076"/>
    <lineage>
        <taxon>Eukaryota</taxon>
        <taxon>Metazoa</taxon>
        <taxon>Ecdysozoa</taxon>
        <taxon>Arthropoda</taxon>
        <taxon>Hexapoda</taxon>
        <taxon>Insecta</taxon>
        <taxon>Pterygota</taxon>
        <taxon>Neoptera</taxon>
        <taxon>Paraneoptera</taxon>
        <taxon>Hemiptera</taxon>
        <taxon>Heteroptera</taxon>
        <taxon>Panheteroptera</taxon>
        <taxon>Cimicomorpha</taxon>
        <taxon>Reduviidae</taxon>
        <taxon>Triatominae</taxon>
        <taxon>Triatoma</taxon>
    </lineage>
</organism>
<dbReference type="GO" id="GO:0006397">
    <property type="term" value="P:mRNA processing"/>
    <property type="evidence" value="ECO:0007669"/>
    <property type="project" value="UniProtKB-KW"/>
</dbReference>
<feature type="region of interest" description="Disordered" evidence="8">
    <location>
        <begin position="377"/>
        <end position="413"/>
    </location>
</feature>
<evidence type="ECO:0000256" key="2">
    <source>
        <dbReference type="ARBA" id="ARBA00022664"/>
    </source>
</evidence>
<dbReference type="CDD" id="cd09031">
    <property type="entry name" value="KH-I_NOVA_rpt3"/>
    <property type="match status" value="1"/>
</dbReference>
<dbReference type="AlphaFoldDB" id="A0A023F1K7"/>
<dbReference type="CDD" id="cd22435">
    <property type="entry name" value="KH-I_NOVA_rpt1"/>
    <property type="match status" value="1"/>
</dbReference>
<dbReference type="PROSITE" id="PS50084">
    <property type="entry name" value="KH_TYPE_1"/>
    <property type="match status" value="3"/>
</dbReference>
<dbReference type="FunFam" id="3.30.1370.10:FF:000022">
    <property type="entry name" value="RNA-binding protein Nova-1 isoform 1"/>
    <property type="match status" value="1"/>
</dbReference>
<keyword evidence="2" id="KW-0507">mRNA processing</keyword>
<evidence type="ECO:0000256" key="3">
    <source>
        <dbReference type="ARBA" id="ARBA00022737"/>
    </source>
</evidence>
<evidence type="ECO:0000259" key="9">
    <source>
        <dbReference type="SMART" id="SM00322"/>
    </source>
</evidence>
<keyword evidence="3" id="KW-0677">Repeat</keyword>
<dbReference type="SMART" id="SM00322">
    <property type="entry name" value="KH"/>
    <property type="match status" value="3"/>
</dbReference>
<accession>A0A023F1K7</accession>
<evidence type="ECO:0000256" key="4">
    <source>
        <dbReference type="ARBA" id="ARBA00022884"/>
    </source>
</evidence>
<dbReference type="Gene3D" id="3.30.1370.10">
    <property type="entry name" value="K Homology domain, type 1"/>
    <property type="match status" value="3"/>
</dbReference>
<dbReference type="InterPro" id="IPR047276">
    <property type="entry name" value="KH-I_NOVA_rpt2"/>
</dbReference>
<dbReference type="GO" id="GO:0008380">
    <property type="term" value="P:RNA splicing"/>
    <property type="evidence" value="ECO:0007669"/>
    <property type="project" value="UniProtKB-KW"/>
</dbReference>